<dbReference type="GeneID" id="25917269"/>
<keyword evidence="3" id="KW-0418">Kinase</keyword>
<dbReference type="Gene3D" id="1.10.510.10">
    <property type="entry name" value="Transferase(Phosphotransferase) domain 1"/>
    <property type="match status" value="1"/>
</dbReference>
<evidence type="ECO:0000259" key="5">
    <source>
        <dbReference type="PROSITE" id="PS50011"/>
    </source>
</evidence>
<dbReference type="GO" id="GO:0005634">
    <property type="term" value="C:nucleus"/>
    <property type="evidence" value="ECO:0007669"/>
    <property type="project" value="TreeGrafter"/>
</dbReference>
<dbReference type="AlphaFoldDB" id="A0A0L0F1T6"/>
<dbReference type="PANTHER" id="PTHR11042">
    <property type="entry name" value="EUKARYOTIC TRANSLATION INITIATION FACTOR 2-ALPHA KINASE EIF2-ALPHA KINASE -RELATED"/>
    <property type="match status" value="1"/>
</dbReference>
<dbReference type="PROSITE" id="PS50011">
    <property type="entry name" value="PROTEIN_KINASE_DOM"/>
    <property type="match status" value="1"/>
</dbReference>
<keyword evidence="1" id="KW-0808">Transferase</keyword>
<reference evidence="6 7" key="1">
    <citation type="submission" date="2011-02" db="EMBL/GenBank/DDBJ databases">
        <title>The Genome Sequence of Sphaeroforma arctica JP610.</title>
        <authorList>
            <consortium name="The Broad Institute Genome Sequencing Platform"/>
            <person name="Russ C."/>
            <person name="Cuomo C."/>
            <person name="Young S.K."/>
            <person name="Zeng Q."/>
            <person name="Gargeya S."/>
            <person name="Alvarado L."/>
            <person name="Berlin A."/>
            <person name="Chapman S.B."/>
            <person name="Chen Z."/>
            <person name="Freedman E."/>
            <person name="Gellesch M."/>
            <person name="Goldberg J."/>
            <person name="Griggs A."/>
            <person name="Gujja S."/>
            <person name="Heilman E."/>
            <person name="Heiman D."/>
            <person name="Howarth C."/>
            <person name="Mehta T."/>
            <person name="Neiman D."/>
            <person name="Pearson M."/>
            <person name="Roberts A."/>
            <person name="Saif S."/>
            <person name="Shea T."/>
            <person name="Shenoy N."/>
            <person name="Sisk P."/>
            <person name="Stolte C."/>
            <person name="Sykes S."/>
            <person name="White J."/>
            <person name="Yandava C."/>
            <person name="Burger G."/>
            <person name="Gray M.W."/>
            <person name="Holland P.W.H."/>
            <person name="King N."/>
            <person name="Lang F.B.F."/>
            <person name="Roger A.J."/>
            <person name="Ruiz-Trillo I."/>
            <person name="Haas B."/>
            <person name="Nusbaum C."/>
            <person name="Birren B."/>
        </authorList>
    </citation>
    <scope>NUCLEOTIDE SEQUENCE [LARGE SCALE GENOMIC DNA]</scope>
    <source>
        <strain evidence="6 7">JP610</strain>
    </source>
</reference>
<keyword evidence="7" id="KW-1185">Reference proteome</keyword>
<dbReference type="RefSeq" id="XP_014144607.1">
    <property type="nucleotide sequence ID" value="XM_014289132.1"/>
</dbReference>
<dbReference type="STRING" id="667725.A0A0L0F1T6"/>
<evidence type="ECO:0000313" key="7">
    <source>
        <dbReference type="Proteomes" id="UP000054560"/>
    </source>
</evidence>
<dbReference type="Pfam" id="PF00069">
    <property type="entry name" value="Pkinase"/>
    <property type="match status" value="1"/>
</dbReference>
<sequence>CVVDVTENARIFRELLRAVQYLHSLDTIHRDLKPGNIFLDGEARTVKVGDLGLVTKCVDAESQRKF</sequence>
<feature type="non-terminal residue" evidence="6">
    <location>
        <position position="1"/>
    </location>
</feature>
<dbReference type="EMBL" id="KQ250428">
    <property type="protein sequence ID" value="KNC70705.1"/>
    <property type="molecule type" value="Genomic_DNA"/>
</dbReference>
<keyword evidence="4" id="KW-0067">ATP-binding</keyword>
<proteinExistence type="predicted"/>
<dbReference type="InterPro" id="IPR011009">
    <property type="entry name" value="Kinase-like_dom_sf"/>
</dbReference>
<dbReference type="OrthoDB" id="5864419at2759"/>
<keyword evidence="2" id="KW-0547">Nucleotide-binding</keyword>
<evidence type="ECO:0000256" key="2">
    <source>
        <dbReference type="ARBA" id="ARBA00022741"/>
    </source>
</evidence>
<dbReference type="GO" id="GO:0005524">
    <property type="term" value="F:ATP binding"/>
    <property type="evidence" value="ECO:0007669"/>
    <property type="project" value="UniProtKB-KW"/>
</dbReference>
<evidence type="ECO:0000256" key="3">
    <source>
        <dbReference type="ARBA" id="ARBA00022777"/>
    </source>
</evidence>
<dbReference type="GO" id="GO:0005737">
    <property type="term" value="C:cytoplasm"/>
    <property type="evidence" value="ECO:0007669"/>
    <property type="project" value="TreeGrafter"/>
</dbReference>
<accession>A0A0L0F1T6</accession>
<feature type="domain" description="Protein kinase" evidence="5">
    <location>
        <begin position="1"/>
        <end position="66"/>
    </location>
</feature>
<dbReference type="InterPro" id="IPR050339">
    <property type="entry name" value="CC_SR_Kinase"/>
</dbReference>
<organism evidence="6 7">
    <name type="scientific">Sphaeroforma arctica JP610</name>
    <dbReference type="NCBI Taxonomy" id="667725"/>
    <lineage>
        <taxon>Eukaryota</taxon>
        <taxon>Ichthyosporea</taxon>
        <taxon>Ichthyophonida</taxon>
        <taxon>Sphaeroforma</taxon>
    </lineage>
</organism>
<evidence type="ECO:0000256" key="4">
    <source>
        <dbReference type="ARBA" id="ARBA00022840"/>
    </source>
</evidence>
<dbReference type="eggNOG" id="KOG1035">
    <property type="taxonomic scope" value="Eukaryota"/>
</dbReference>
<evidence type="ECO:0000256" key="1">
    <source>
        <dbReference type="ARBA" id="ARBA00022679"/>
    </source>
</evidence>
<protein>
    <recommendedName>
        <fullName evidence="5">Protein kinase domain-containing protein</fullName>
    </recommendedName>
</protein>
<dbReference type="GO" id="GO:0004672">
    <property type="term" value="F:protein kinase activity"/>
    <property type="evidence" value="ECO:0007669"/>
    <property type="project" value="InterPro"/>
</dbReference>
<gene>
    <name evidence="6" type="ORF">SARC_16765</name>
</gene>
<dbReference type="InterPro" id="IPR000719">
    <property type="entry name" value="Prot_kinase_dom"/>
</dbReference>
<dbReference type="Proteomes" id="UP000054560">
    <property type="component" value="Unassembled WGS sequence"/>
</dbReference>
<dbReference type="SUPFAM" id="SSF56112">
    <property type="entry name" value="Protein kinase-like (PK-like)"/>
    <property type="match status" value="1"/>
</dbReference>
<evidence type="ECO:0000313" key="6">
    <source>
        <dbReference type="EMBL" id="KNC70705.1"/>
    </source>
</evidence>
<name>A0A0L0F1T6_9EUKA</name>